<proteinExistence type="predicted"/>
<evidence type="ECO:0000256" key="1">
    <source>
        <dbReference type="ARBA" id="ARBA00004903"/>
    </source>
</evidence>
<keyword evidence="5" id="KW-0560">Oxidoreductase</keyword>
<dbReference type="GeneID" id="19526346"/>
<dbReference type="RefSeq" id="YP_009036946.1">
    <property type="nucleotide sequence ID" value="NC_024216.1"/>
</dbReference>
<feature type="domain" description="DHFR" evidence="6">
    <location>
        <begin position="2"/>
        <end position="164"/>
    </location>
</feature>
<dbReference type="PRINTS" id="PR00070">
    <property type="entry name" value="DHFR"/>
</dbReference>
<dbReference type="EC" id="1.5.1.3" evidence="2"/>
<evidence type="ECO:0000259" key="6">
    <source>
        <dbReference type="PROSITE" id="PS51330"/>
    </source>
</evidence>
<dbReference type="GO" id="GO:0046655">
    <property type="term" value="P:folic acid metabolic process"/>
    <property type="evidence" value="ECO:0007669"/>
    <property type="project" value="TreeGrafter"/>
</dbReference>
<evidence type="ECO:0000313" key="7">
    <source>
        <dbReference type="EMBL" id="AHZ09480.1"/>
    </source>
</evidence>
<dbReference type="PROSITE" id="PS51330">
    <property type="entry name" value="DHFR_2"/>
    <property type="match status" value="1"/>
</dbReference>
<comment type="pathway">
    <text evidence="1">Cofactor biosynthesis; tetrahydrofolate biosynthesis; 5,6,7,8-tetrahydrofolate from 7,8-dihydrofolate: step 1/1.</text>
</comment>
<dbReference type="GO" id="GO:0004146">
    <property type="term" value="F:dihydrofolate reductase activity"/>
    <property type="evidence" value="ECO:0007669"/>
    <property type="project" value="UniProtKB-EC"/>
</dbReference>
<protein>
    <recommendedName>
        <fullName evidence="2">dihydrofolate reductase</fullName>
        <ecNumber evidence="2">1.5.1.3</ecNumber>
    </recommendedName>
</protein>
<dbReference type="InterPro" id="IPR001796">
    <property type="entry name" value="DHFR_dom"/>
</dbReference>
<dbReference type="InterPro" id="IPR012259">
    <property type="entry name" value="DHFR"/>
</dbReference>
<evidence type="ECO:0000256" key="2">
    <source>
        <dbReference type="ARBA" id="ARBA00012856"/>
    </source>
</evidence>
<dbReference type="PANTHER" id="PTHR48069:SF3">
    <property type="entry name" value="DIHYDROFOLATE REDUCTASE"/>
    <property type="match status" value="1"/>
</dbReference>
<dbReference type="CDD" id="cd00209">
    <property type="entry name" value="DHFR"/>
    <property type="match status" value="1"/>
</dbReference>
<evidence type="ECO:0000313" key="8">
    <source>
        <dbReference type="Proteomes" id="UP000026902"/>
    </source>
</evidence>
<sequence>MIISLIAAVDEKGGIGKDNELLVKIKEDFDWFVEKTIHKPVIMGSKTHLSIGKFLKNRINIVLTRNKDFKPLDDDVKVYHDIHSILNDFKDEKELMVIGGSSVYEQFAPMANRFYITELGKSFEADSYFPEFDREIYKCFYKRKGDKKSIAALGFEYYFRVYKKVD</sequence>
<dbReference type="GO" id="GO:0006730">
    <property type="term" value="P:one-carbon metabolic process"/>
    <property type="evidence" value="ECO:0007669"/>
    <property type="project" value="UniProtKB-KW"/>
</dbReference>
<dbReference type="Pfam" id="PF00186">
    <property type="entry name" value="DHFR_1"/>
    <property type="match status" value="1"/>
</dbReference>
<name>A0A024AZ72_9CAUD</name>
<dbReference type="GO" id="GO:0046654">
    <property type="term" value="P:tetrahydrofolate biosynthetic process"/>
    <property type="evidence" value="ECO:0007669"/>
    <property type="project" value="InterPro"/>
</dbReference>
<evidence type="ECO:0000256" key="4">
    <source>
        <dbReference type="ARBA" id="ARBA00022857"/>
    </source>
</evidence>
<keyword evidence="4" id="KW-0521">NADP</keyword>
<evidence type="ECO:0000256" key="3">
    <source>
        <dbReference type="ARBA" id="ARBA00022563"/>
    </source>
</evidence>
<dbReference type="Gene3D" id="3.40.430.10">
    <property type="entry name" value="Dihydrofolate Reductase, subunit A"/>
    <property type="match status" value="1"/>
</dbReference>
<dbReference type="Proteomes" id="UP000026902">
    <property type="component" value="Segment"/>
</dbReference>
<dbReference type="SUPFAM" id="SSF53597">
    <property type="entry name" value="Dihydrofolate reductase-like"/>
    <property type="match status" value="1"/>
</dbReference>
<dbReference type="InterPro" id="IPR024072">
    <property type="entry name" value="DHFR-like_dom_sf"/>
</dbReference>
<evidence type="ECO:0000256" key="5">
    <source>
        <dbReference type="ARBA" id="ARBA00023002"/>
    </source>
</evidence>
<dbReference type="EMBL" id="KJ489397">
    <property type="protein sequence ID" value="AHZ09480.1"/>
    <property type="molecule type" value="Genomic_DNA"/>
</dbReference>
<accession>A0A024AZ72</accession>
<dbReference type="PANTHER" id="PTHR48069">
    <property type="entry name" value="DIHYDROFOLATE REDUCTASE"/>
    <property type="match status" value="1"/>
</dbReference>
<organism evidence="7 8">
    <name type="scientific">Bacillus phage CAM003</name>
    <dbReference type="NCBI Taxonomy" id="1486657"/>
    <lineage>
        <taxon>Viruses</taxon>
        <taxon>Duplodnaviria</taxon>
        <taxon>Heunggongvirae</taxon>
        <taxon>Uroviricota</taxon>
        <taxon>Caudoviricetes</taxon>
        <taxon>Herelleviridae</taxon>
        <taxon>Bastillevirinae</taxon>
        <taxon>Bastillevirus</taxon>
        <taxon>Bastillevirus CAM003</taxon>
    </lineage>
</organism>
<reference evidence="8" key="1">
    <citation type="submission" date="2014-09" db="EMBL/GenBank/DDBJ databases">
        <authorList>
            <person name="Sauder A.B."/>
            <person name="McKenzie Q.R."/>
            <person name="Temple L.M."/>
            <person name="Alexis B.K."/>
            <person name="Al-Atrache Z."/>
            <person name="Lewis L.O."/>
            <person name="Loesser-Casey K.E."/>
            <person name="Mitchell K.J."/>
        </authorList>
    </citation>
    <scope>NUCLEOTIDE SEQUENCE [LARGE SCALE GENOMIC DNA]</scope>
</reference>
<dbReference type="GO" id="GO:0046452">
    <property type="term" value="P:dihydrofolate metabolic process"/>
    <property type="evidence" value="ECO:0007669"/>
    <property type="project" value="TreeGrafter"/>
</dbReference>
<keyword evidence="3" id="KW-0554">One-carbon metabolism</keyword>
<dbReference type="KEGG" id="vg:19526346"/>
<keyword evidence="8" id="KW-1185">Reference proteome</keyword>
<dbReference type="GO" id="GO:0050661">
    <property type="term" value="F:NADP binding"/>
    <property type="evidence" value="ECO:0007669"/>
    <property type="project" value="InterPro"/>
</dbReference>